<dbReference type="PRINTS" id="PR00344">
    <property type="entry name" value="BCTRLSENSOR"/>
</dbReference>
<dbReference type="Pfam" id="PF02518">
    <property type="entry name" value="HATPase_c"/>
    <property type="match status" value="1"/>
</dbReference>
<keyword evidence="7" id="KW-1185">Reference proteome</keyword>
<keyword evidence="6" id="KW-0808">Transferase</keyword>
<evidence type="ECO:0000256" key="2">
    <source>
        <dbReference type="ARBA" id="ARBA00012438"/>
    </source>
</evidence>
<dbReference type="SUPFAM" id="SSF47384">
    <property type="entry name" value="Homodimeric domain of signal transducing histidine kinase"/>
    <property type="match status" value="1"/>
</dbReference>
<comment type="catalytic activity">
    <reaction evidence="1">
        <text>ATP + protein L-histidine = ADP + protein N-phospho-L-histidine.</text>
        <dbReference type="EC" id="2.7.13.3"/>
    </reaction>
</comment>
<dbReference type="InterPro" id="IPR036097">
    <property type="entry name" value="HisK_dim/P_sf"/>
</dbReference>
<dbReference type="EC" id="2.7.13.3" evidence="2"/>
<dbReference type="SMART" id="SM00387">
    <property type="entry name" value="HATPase_c"/>
    <property type="match status" value="1"/>
</dbReference>
<dbReference type="SMART" id="SM00091">
    <property type="entry name" value="PAS"/>
    <property type="match status" value="1"/>
</dbReference>
<dbReference type="InterPro" id="IPR035965">
    <property type="entry name" value="PAS-like_dom_sf"/>
</dbReference>
<keyword evidence="3" id="KW-0597">Phosphoprotein</keyword>
<evidence type="ECO:0000259" key="4">
    <source>
        <dbReference type="PROSITE" id="PS50109"/>
    </source>
</evidence>
<dbReference type="InterPro" id="IPR004358">
    <property type="entry name" value="Sig_transdc_His_kin-like_C"/>
</dbReference>
<organism evidence="6 7">
    <name type="scientific">Allohahella marinimesophila</name>
    <dbReference type="NCBI Taxonomy" id="1054972"/>
    <lineage>
        <taxon>Bacteria</taxon>
        <taxon>Pseudomonadati</taxon>
        <taxon>Pseudomonadota</taxon>
        <taxon>Gammaproteobacteria</taxon>
        <taxon>Oceanospirillales</taxon>
        <taxon>Hahellaceae</taxon>
        <taxon>Allohahella</taxon>
    </lineage>
</organism>
<dbReference type="PANTHER" id="PTHR43065:SF29">
    <property type="entry name" value="SENSOR PROTEIN KINASE FLES"/>
    <property type="match status" value="1"/>
</dbReference>
<dbReference type="InterPro" id="IPR005467">
    <property type="entry name" value="His_kinase_dom"/>
</dbReference>
<dbReference type="Gene3D" id="3.30.565.10">
    <property type="entry name" value="Histidine kinase-like ATPase, C-terminal domain"/>
    <property type="match status" value="1"/>
</dbReference>
<reference evidence="7" key="1">
    <citation type="journal article" date="2019" name="Int. J. Syst. Evol. Microbiol.">
        <title>The Global Catalogue of Microorganisms (GCM) 10K type strain sequencing project: providing services to taxonomists for standard genome sequencing and annotation.</title>
        <authorList>
            <consortium name="The Broad Institute Genomics Platform"/>
            <consortium name="The Broad Institute Genome Sequencing Center for Infectious Disease"/>
            <person name="Wu L."/>
            <person name="Ma J."/>
        </authorList>
    </citation>
    <scope>NUCLEOTIDE SEQUENCE [LARGE SCALE GENOMIC DNA]</scope>
    <source>
        <strain evidence="7">JCM 17555</strain>
    </source>
</reference>
<dbReference type="Pfam" id="PF00512">
    <property type="entry name" value="HisKA"/>
    <property type="match status" value="1"/>
</dbReference>
<dbReference type="PROSITE" id="PS50112">
    <property type="entry name" value="PAS"/>
    <property type="match status" value="1"/>
</dbReference>
<dbReference type="SMART" id="SM00388">
    <property type="entry name" value="HisKA"/>
    <property type="match status" value="1"/>
</dbReference>
<dbReference type="PANTHER" id="PTHR43065">
    <property type="entry name" value="SENSOR HISTIDINE KINASE"/>
    <property type="match status" value="1"/>
</dbReference>
<dbReference type="InterPro" id="IPR000014">
    <property type="entry name" value="PAS"/>
</dbReference>
<dbReference type="InterPro" id="IPR003594">
    <property type="entry name" value="HATPase_dom"/>
</dbReference>
<dbReference type="RefSeq" id="WP_344807534.1">
    <property type="nucleotide sequence ID" value="NZ_BAABBO010000012.1"/>
</dbReference>
<keyword evidence="6" id="KW-0418">Kinase</keyword>
<gene>
    <name evidence="6" type="primary">fleS</name>
    <name evidence="6" type="ORF">GCM10022278_28570</name>
</gene>
<dbReference type="CDD" id="cd00130">
    <property type="entry name" value="PAS"/>
    <property type="match status" value="1"/>
</dbReference>
<accession>A0ABP7PPK9</accession>
<dbReference type="InterPro" id="IPR036890">
    <property type="entry name" value="HATPase_C_sf"/>
</dbReference>
<name>A0ABP7PPK9_9GAMM</name>
<dbReference type="SUPFAM" id="SSF55874">
    <property type="entry name" value="ATPase domain of HSP90 chaperone/DNA topoisomerase II/histidine kinase"/>
    <property type="match status" value="1"/>
</dbReference>
<dbReference type="EMBL" id="BAABBO010000012">
    <property type="protein sequence ID" value="GAA3969091.1"/>
    <property type="molecule type" value="Genomic_DNA"/>
</dbReference>
<dbReference type="CDD" id="cd00082">
    <property type="entry name" value="HisKA"/>
    <property type="match status" value="1"/>
</dbReference>
<evidence type="ECO:0000313" key="7">
    <source>
        <dbReference type="Proteomes" id="UP001501337"/>
    </source>
</evidence>
<comment type="caution">
    <text evidence="6">The sequence shown here is derived from an EMBL/GenBank/DDBJ whole genome shotgun (WGS) entry which is preliminary data.</text>
</comment>
<dbReference type="Gene3D" id="3.30.450.20">
    <property type="entry name" value="PAS domain"/>
    <property type="match status" value="1"/>
</dbReference>
<evidence type="ECO:0000256" key="3">
    <source>
        <dbReference type="ARBA" id="ARBA00022553"/>
    </source>
</evidence>
<evidence type="ECO:0000259" key="5">
    <source>
        <dbReference type="PROSITE" id="PS50112"/>
    </source>
</evidence>
<sequence>MALQLAARQAGADSAPHFQQHASFSALLEILPAGVVILDSRGIIQEANPVAIEFLGEPLVGQRWSSIIDRSFAPRADDGHEVSLRDGRRVSVETRSLSQQVGQLILLTDMTETRRLQATISRDERLASMGRMVAALAHQIRTPLTAAMLYAGHLQRPELNDELRVSCAGKLADRLNSLEQQVRDMLVFARGDRPAAERITAVRFGDELVSGIASLPALIQRPGNNKTPVRIEFDNQVEDSALLVCNKDTLLGAIYNLVNNAVEACHKVADPLVSVTLRVREVAAAGKAAGTKRLEVLVVDNGQGFTAARGESIQEAFVSTKSHGTGLGLAVVRQVIQAHSGQFALASAGVDKGASAFISLPLNPAPAGQLPQEADTLAADTNVRLFRGTSS</sequence>
<dbReference type="Gene3D" id="1.10.287.130">
    <property type="match status" value="1"/>
</dbReference>
<feature type="domain" description="Histidine kinase" evidence="4">
    <location>
        <begin position="135"/>
        <end position="364"/>
    </location>
</feature>
<protein>
    <recommendedName>
        <fullName evidence="2">histidine kinase</fullName>
        <ecNumber evidence="2">2.7.13.3</ecNumber>
    </recommendedName>
</protein>
<dbReference type="Proteomes" id="UP001501337">
    <property type="component" value="Unassembled WGS sequence"/>
</dbReference>
<dbReference type="InterPro" id="IPR003661">
    <property type="entry name" value="HisK_dim/P_dom"/>
</dbReference>
<dbReference type="PROSITE" id="PS50109">
    <property type="entry name" value="HIS_KIN"/>
    <property type="match status" value="1"/>
</dbReference>
<proteinExistence type="predicted"/>
<dbReference type="Pfam" id="PF13188">
    <property type="entry name" value="PAS_8"/>
    <property type="match status" value="1"/>
</dbReference>
<dbReference type="SUPFAM" id="SSF55785">
    <property type="entry name" value="PYP-like sensor domain (PAS domain)"/>
    <property type="match status" value="1"/>
</dbReference>
<evidence type="ECO:0000256" key="1">
    <source>
        <dbReference type="ARBA" id="ARBA00000085"/>
    </source>
</evidence>
<feature type="domain" description="PAS" evidence="5">
    <location>
        <begin position="20"/>
        <end position="56"/>
    </location>
</feature>
<dbReference type="GO" id="GO:0016301">
    <property type="term" value="F:kinase activity"/>
    <property type="evidence" value="ECO:0007669"/>
    <property type="project" value="UniProtKB-KW"/>
</dbReference>
<evidence type="ECO:0000313" key="6">
    <source>
        <dbReference type="EMBL" id="GAA3969091.1"/>
    </source>
</evidence>